<evidence type="ECO:0000259" key="1">
    <source>
        <dbReference type="Pfam" id="PF01966"/>
    </source>
</evidence>
<evidence type="ECO:0000313" key="3">
    <source>
        <dbReference type="Proteomes" id="UP000572007"/>
    </source>
</evidence>
<protein>
    <submittedName>
        <fullName evidence="2">HD domain-containing protein</fullName>
    </submittedName>
</protein>
<dbReference type="Gene3D" id="1.10.3210.10">
    <property type="entry name" value="Hypothetical protein af1432"/>
    <property type="match status" value="1"/>
</dbReference>
<gene>
    <name evidence="2" type="ORF">HGA10_09030</name>
</gene>
<organism evidence="2 3">
    <name type="scientific">Nocardia coubleae</name>
    <dbReference type="NCBI Taxonomy" id="356147"/>
    <lineage>
        <taxon>Bacteria</taxon>
        <taxon>Bacillati</taxon>
        <taxon>Actinomycetota</taxon>
        <taxon>Actinomycetes</taxon>
        <taxon>Mycobacteriales</taxon>
        <taxon>Nocardiaceae</taxon>
        <taxon>Nocardia</taxon>
    </lineage>
</organism>
<dbReference type="PANTHER" id="PTHR35569">
    <property type="entry name" value="CYANAMIDE HYDRATASE DDI2-RELATED"/>
    <property type="match status" value="1"/>
</dbReference>
<sequence length="248" mass="26525">MTNPAGLDWTWAQRTGGNLTAAQRRRLLAALGRTVPRFAPGRLRLALGRRGTGRVEDVRLPDTRLAREAELHAREELSDALLAHSFRTYFFGRALADLDGAEYDDEIAYVSCLLHDIALETPTPGRCFAVVGGESAVGLARRHGASAERAAIIGAAIAAHLTPGVAADLGDPGGFVSAGASVDVLGDRLADLDPRWVDELLARHPRHQLKKHLAAVFAAEAAAVPEGRVAWLTSTGFTQLVKFAPFPE</sequence>
<reference evidence="2 3" key="1">
    <citation type="submission" date="2020-04" db="EMBL/GenBank/DDBJ databases">
        <title>MicrobeNet Type strains.</title>
        <authorList>
            <person name="Nicholson A.C."/>
        </authorList>
    </citation>
    <scope>NUCLEOTIDE SEQUENCE [LARGE SCALE GENOMIC DNA]</scope>
    <source>
        <strain evidence="2 3">DSM 44960</strain>
    </source>
</reference>
<keyword evidence="3" id="KW-1185">Reference proteome</keyword>
<name>A0A846W2M8_9NOCA</name>
<dbReference type="AlphaFoldDB" id="A0A846W2M8"/>
<feature type="domain" description="HD" evidence="1">
    <location>
        <begin position="82"/>
        <end position="165"/>
    </location>
</feature>
<dbReference type="EMBL" id="JAAXOM010000002">
    <property type="protein sequence ID" value="NKX87452.1"/>
    <property type="molecule type" value="Genomic_DNA"/>
</dbReference>
<dbReference type="Pfam" id="PF01966">
    <property type="entry name" value="HD"/>
    <property type="match status" value="1"/>
</dbReference>
<comment type="caution">
    <text evidence="2">The sequence shown here is derived from an EMBL/GenBank/DDBJ whole genome shotgun (WGS) entry which is preliminary data.</text>
</comment>
<proteinExistence type="predicted"/>
<dbReference type="Proteomes" id="UP000572007">
    <property type="component" value="Unassembled WGS sequence"/>
</dbReference>
<evidence type="ECO:0000313" key="2">
    <source>
        <dbReference type="EMBL" id="NKX87452.1"/>
    </source>
</evidence>
<dbReference type="InterPro" id="IPR006674">
    <property type="entry name" value="HD_domain"/>
</dbReference>
<accession>A0A846W2M8</accession>
<dbReference type="SUPFAM" id="SSF109604">
    <property type="entry name" value="HD-domain/PDEase-like"/>
    <property type="match status" value="1"/>
</dbReference>
<dbReference type="CDD" id="cd00077">
    <property type="entry name" value="HDc"/>
    <property type="match status" value="1"/>
</dbReference>
<dbReference type="PANTHER" id="PTHR35569:SF1">
    <property type="entry name" value="CYANAMIDE HYDRATASE DDI2-RELATED"/>
    <property type="match status" value="1"/>
</dbReference>
<dbReference type="InterPro" id="IPR003607">
    <property type="entry name" value="HD/PDEase_dom"/>
</dbReference>
<dbReference type="RefSeq" id="WP_067643549.1">
    <property type="nucleotide sequence ID" value="NZ_JAAXOM010000002.1"/>
</dbReference>